<reference evidence="1 2" key="1">
    <citation type="journal article" date="2015" name="Nat. Commun.">
        <title>Outbred genome sequencing and CRISPR/Cas9 gene editing in butterflies.</title>
        <authorList>
            <person name="Li X."/>
            <person name="Fan D."/>
            <person name="Zhang W."/>
            <person name="Liu G."/>
            <person name="Zhang L."/>
            <person name="Zhao L."/>
            <person name="Fang X."/>
            <person name="Chen L."/>
            <person name="Dong Y."/>
            <person name="Chen Y."/>
            <person name="Ding Y."/>
            <person name="Zhao R."/>
            <person name="Feng M."/>
            <person name="Zhu Y."/>
            <person name="Feng Y."/>
            <person name="Jiang X."/>
            <person name="Zhu D."/>
            <person name="Xiang H."/>
            <person name="Feng X."/>
            <person name="Li S."/>
            <person name="Wang J."/>
            <person name="Zhang G."/>
            <person name="Kronforst M.R."/>
            <person name="Wang W."/>
        </authorList>
    </citation>
    <scope>NUCLEOTIDE SEQUENCE [LARGE SCALE GENOMIC DNA]</scope>
    <source>
        <strain evidence="1">Ya'a_city_454_Px</strain>
        <tissue evidence="1">Whole body</tissue>
    </source>
</reference>
<proteinExistence type="predicted"/>
<protein>
    <submittedName>
        <fullName evidence="1">Protein prune-like</fullName>
    </submittedName>
</protein>
<accession>A0A0N1IN50</accession>
<dbReference type="SUPFAM" id="SSF64182">
    <property type="entry name" value="DHH phosphoesterases"/>
    <property type="match status" value="1"/>
</dbReference>
<gene>
    <name evidence="1" type="ORF">RR46_01291</name>
</gene>
<dbReference type="GO" id="GO:0004309">
    <property type="term" value="F:exopolyphosphatase activity"/>
    <property type="evidence" value="ECO:0007669"/>
    <property type="project" value="TreeGrafter"/>
</dbReference>
<sequence>VLQKTNNYEDLTIVLGNESCDLDSAVSALVYAMFLNWQYERIKCKVCTREKRVDHKDSIFVPVLDVKREDYTLKTEVAYCLKENNINEDHLVFSDDIDIKNLLTNKTNIILVDHHLVAKKYDFLVPYVSEIIDHRPRDKQWYYKDDTRCTIENVGSCTTLVCQRIKDLSSLMNKDIEFFTTYPECCRLLYCTILLDTVNFSKDVNKGTAHDKEMVLFLETILKPDDRENFRKSTVDKLVYARSDVTKLTAEQLLKKDVKIVGDVLVPSFPIPVKEFLNKPGALLAVSEALNIRGCAIALLLGMRLTPSLLRDVAVYSTNCTEKATKLANNLQECNNPTFGLIPERRSDGQQLVLTYKLAIQRPTVQIIMPLNPVIRRVFLPATSTNTRLITVITTFIAPIPVIR</sequence>
<dbReference type="AlphaFoldDB" id="A0A0N1IN50"/>
<name>A0A0N1IN50_PAPXU</name>
<dbReference type="STRING" id="66420.A0A0N1IN50"/>
<evidence type="ECO:0000313" key="2">
    <source>
        <dbReference type="Proteomes" id="UP000053268"/>
    </source>
</evidence>
<evidence type="ECO:0000313" key="1">
    <source>
        <dbReference type="EMBL" id="KPJ05346.1"/>
    </source>
</evidence>
<dbReference type="PANTHER" id="PTHR12112:SF39">
    <property type="entry name" value="EG:152A3.5 PROTEIN (FBGN0003116_PN PROTEIN)"/>
    <property type="match status" value="1"/>
</dbReference>
<dbReference type="GO" id="GO:0005737">
    <property type="term" value="C:cytoplasm"/>
    <property type="evidence" value="ECO:0007669"/>
    <property type="project" value="TreeGrafter"/>
</dbReference>
<dbReference type="EMBL" id="KQ458725">
    <property type="protein sequence ID" value="KPJ05346.1"/>
    <property type="molecule type" value="Genomic_DNA"/>
</dbReference>
<keyword evidence="2" id="KW-1185">Reference proteome</keyword>
<dbReference type="Gene3D" id="3.90.1640.10">
    <property type="entry name" value="inorganic pyrophosphatase (n-terminal core)"/>
    <property type="match status" value="1"/>
</dbReference>
<organism evidence="1 2">
    <name type="scientific">Papilio xuthus</name>
    <name type="common">Asian swallowtail butterfly</name>
    <dbReference type="NCBI Taxonomy" id="66420"/>
    <lineage>
        <taxon>Eukaryota</taxon>
        <taxon>Metazoa</taxon>
        <taxon>Ecdysozoa</taxon>
        <taxon>Arthropoda</taxon>
        <taxon>Hexapoda</taxon>
        <taxon>Insecta</taxon>
        <taxon>Pterygota</taxon>
        <taxon>Neoptera</taxon>
        <taxon>Endopterygota</taxon>
        <taxon>Lepidoptera</taxon>
        <taxon>Glossata</taxon>
        <taxon>Ditrysia</taxon>
        <taxon>Papilionoidea</taxon>
        <taxon>Papilionidae</taxon>
        <taxon>Papilioninae</taxon>
        <taxon>Papilio</taxon>
    </lineage>
</organism>
<dbReference type="InterPro" id="IPR038763">
    <property type="entry name" value="DHH_sf"/>
</dbReference>
<feature type="non-terminal residue" evidence="1">
    <location>
        <position position="1"/>
    </location>
</feature>
<dbReference type="PANTHER" id="PTHR12112">
    <property type="entry name" value="BNIP - RELATED"/>
    <property type="match status" value="1"/>
</dbReference>
<dbReference type="Proteomes" id="UP000053268">
    <property type="component" value="Unassembled WGS sequence"/>
</dbReference>